<comment type="caution">
    <text evidence="2">The sequence shown here is derived from an EMBL/GenBank/DDBJ whole genome shotgun (WGS) entry which is preliminary data.</text>
</comment>
<keyword evidence="3" id="KW-1185">Reference proteome</keyword>
<gene>
    <name evidence="2" type="ORF">MVEN_00335900</name>
</gene>
<reference evidence="2" key="1">
    <citation type="submission" date="2020-05" db="EMBL/GenBank/DDBJ databases">
        <title>Mycena genomes resolve the evolution of fungal bioluminescence.</title>
        <authorList>
            <person name="Tsai I.J."/>
        </authorList>
    </citation>
    <scope>NUCLEOTIDE SEQUENCE</scope>
    <source>
        <strain evidence="2">CCC161011</strain>
    </source>
</reference>
<proteinExistence type="predicted"/>
<dbReference type="EMBL" id="JACAZI010000003">
    <property type="protein sequence ID" value="KAF7364664.1"/>
    <property type="molecule type" value="Genomic_DNA"/>
</dbReference>
<feature type="region of interest" description="Disordered" evidence="1">
    <location>
        <begin position="76"/>
        <end position="108"/>
    </location>
</feature>
<dbReference type="Proteomes" id="UP000620124">
    <property type="component" value="Unassembled WGS sequence"/>
</dbReference>
<dbReference type="AlphaFoldDB" id="A0A8H6YT17"/>
<name>A0A8H6YT17_9AGAR</name>
<accession>A0A8H6YT17</accession>
<feature type="compositionally biased region" description="Basic and acidic residues" evidence="1">
    <location>
        <begin position="76"/>
        <end position="99"/>
    </location>
</feature>
<evidence type="ECO:0000313" key="3">
    <source>
        <dbReference type="Proteomes" id="UP000620124"/>
    </source>
</evidence>
<evidence type="ECO:0000313" key="2">
    <source>
        <dbReference type="EMBL" id="KAF7364664.1"/>
    </source>
</evidence>
<protein>
    <submittedName>
        <fullName evidence="2">Uncharacterized protein</fullName>
    </submittedName>
</protein>
<organism evidence="2 3">
    <name type="scientific">Mycena venus</name>
    <dbReference type="NCBI Taxonomy" id="2733690"/>
    <lineage>
        <taxon>Eukaryota</taxon>
        <taxon>Fungi</taxon>
        <taxon>Dikarya</taxon>
        <taxon>Basidiomycota</taxon>
        <taxon>Agaricomycotina</taxon>
        <taxon>Agaricomycetes</taxon>
        <taxon>Agaricomycetidae</taxon>
        <taxon>Agaricales</taxon>
        <taxon>Marasmiineae</taxon>
        <taxon>Mycenaceae</taxon>
        <taxon>Mycena</taxon>
    </lineage>
</organism>
<sequence>MFSLFLVSSQVPCLHPLSVHCSTTRQVPSSNGSGAICSRVPFAHALELKVPPSCAQAPCTFTASIVMRRPTFLSEARQEHREHVHPQDSEQYQQHDSHAIESQSIHRW</sequence>
<evidence type="ECO:0000256" key="1">
    <source>
        <dbReference type="SAM" id="MobiDB-lite"/>
    </source>
</evidence>